<feature type="compositionally biased region" description="Basic and acidic residues" evidence="1">
    <location>
        <begin position="1"/>
        <end position="12"/>
    </location>
</feature>
<dbReference type="AlphaFoldDB" id="A0A2V2LFJ0"/>
<keyword evidence="3" id="KW-1185">Reference proteome</keyword>
<evidence type="ECO:0000313" key="2">
    <source>
        <dbReference type="EMBL" id="PWR01189.1"/>
    </source>
</evidence>
<evidence type="ECO:0000313" key="3">
    <source>
        <dbReference type="Proteomes" id="UP000245680"/>
    </source>
</evidence>
<dbReference type="Proteomes" id="UP000245680">
    <property type="component" value="Unassembled WGS sequence"/>
</dbReference>
<comment type="caution">
    <text evidence="2">The sequence shown here is derived from an EMBL/GenBank/DDBJ whole genome shotgun (WGS) entry which is preliminary data.</text>
</comment>
<sequence>MSGGTYDDRIAERTAAVQTEQERQAQLTAELSGLEAEYAALQREIIARRSEAAAAGKPIPADLDADVRATLASVPTGASDAARLENYRKAVADARRLSNRLANI</sequence>
<protein>
    <submittedName>
        <fullName evidence="2">Uncharacterized protein</fullName>
    </submittedName>
</protein>
<reference evidence="2 3" key="1">
    <citation type="submission" date="2018-05" db="EMBL/GenBank/DDBJ databases">
        <title>Rhodobacteraceae gen. nov., sp. nov. isolated from sea water.</title>
        <authorList>
            <person name="Ren Y."/>
        </authorList>
    </citation>
    <scope>NUCLEOTIDE SEQUENCE [LARGE SCALE GENOMIC DNA]</scope>
    <source>
        <strain evidence="2 3">TG-679</strain>
    </source>
</reference>
<feature type="region of interest" description="Disordered" evidence="1">
    <location>
        <begin position="1"/>
        <end position="21"/>
    </location>
</feature>
<dbReference type="RefSeq" id="WP_109813173.1">
    <property type="nucleotide sequence ID" value="NZ_QGKU01000060.1"/>
</dbReference>
<evidence type="ECO:0000256" key="1">
    <source>
        <dbReference type="SAM" id="MobiDB-lite"/>
    </source>
</evidence>
<gene>
    <name evidence="2" type="ORF">DKT77_18715</name>
</gene>
<organism evidence="2 3">
    <name type="scientific">Meridianimarinicoccus roseus</name>
    <dbReference type="NCBI Taxonomy" id="2072018"/>
    <lineage>
        <taxon>Bacteria</taxon>
        <taxon>Pseudomonadati</taxon>
        <taxon>Pseudomonadota</taxon>
        <taxon>Alphaproteobacteria</taxon>
        <taxon>Rhodobacterales</taxon>
        <taxon>Paracoccaceae</taxon>
        <taxon>Meridianimarinicoccus</taxon>
    </lineage>
</organism>
<accession>A0A2V2LFJ0</accession>
<proteinExistence type="predicted"/>
<dbReference type="OrthoDB" id="7860061at2"/>
<name>A0A2V2LFJ0_9RHOB</name>
<dbReference type="EMBL" id="QGKU01000060">
    <property type="protein sequence ID" value="PWR01189.1"/>
    <property type="molecule type" value="Genomic_DNA"/>
</dbReference>